<keyword evidence="2" id="KW-1185">Reference proteome</keyword>
<proteinExistence type="predicted"/>
<comment type="caution">
    <text evidence="1">The sequence shown here is derived from an EMBL/GenBank/DDBJ whole genome shotgun (WGS) entry which is preliminary data.</text>
</comment>
<sequence>MAEQLEILNTDAHRALAMHPLGGDHPHMVQIVVSEVERAASCCPVMLAKSPDTGRFAIVALFGFKQGEILVEGADTGNAAFLPYDLQRQGFFAADDNIAVDLAHPRFAAGGTIPLFDHTGAPTDDMRLIQRAIGQLMSGAAQTEQFIATLVQERLVEPVDITLSFDDGETMSLNGLYTVSGEALSALDDSRIIRLFRSGWLQAALGIRLSLQQVGLLARRRNERLAGNLATSWA</sequence>
<evidence type="ECO:0000313" key="2">
    <source>
        <dbReference type="Proteomes" id="UP001222770"/>
    </source>
</evidence>
<name>A0ABT6CFR5_9SPHN</name>
<gene>
    <name evidence="1" type="ORF">POM99_06110</name>
</gene>
<accession>A0ABT6CFR5</accession>
<organism evidence="1 2">
    <name type="scientific">Novosphingobium cyanobacteriorum</name>
    <dbReference type="NCBI Taxonomy" id="3024215"/>
    <lineage>
        <taxon>Bacteria</taxon>
        <taxon>Pseudomonadati</taxon>
        <taxon>Pseudomonadota</taxon>
        <taxon>Alphaproteobacteria</taxon>
        <taxon>Sphingomonadales</taxon>
        <taxon>Sphingomonadaceae</taxon>
        <taxon>Novosphingobium</taxon>
    </lineage>
</organism>
<evidence type="ECO:0000313" key="1">
    <source>
        <dbReference type="EMBL" id="MDF8332765.1"/>
    </source>
</evidence>
<dbReference type="RefSeq" id="WP_277275964.1">
    <property type="nucleotide sequence ID" value="NZ_JAROCY010000004.1"/>
</dbReference>
<dbReference type="InterPro" id="IPR010836">
    <property type="entry name" value="SapC"/>
</dbReference>
<protein>
    <submittedName>
        <fullName evidence="1">SapC family protein</fullName>
    </submittedName>
</protein>
<dbReference type="Pfam" id="PF07277">
    <property type="entry name" value="SapC"/>
    <property type="match status" value="1"/>
</dbReference>
<dbReference type="EMBL" id="JAROCY010000004">
    <property type="protein sequence ID" value="MDF8332765.1"/>
    <property type="molecule type" value="Genomic_DNA"/>
</dbReference>
<reference evidence="1 2" key="1">
    <citation type="submission" date="2023-03" db="EMBL/GenBank/DDBJ databases">
        <title>Novosphingobium cyanobacteriorum sp. nov., isolated from a eutrophic reservoir during the Microcystis bloom period.</title>
        <authorList>
            <person name="Kang M."/>
            <person name="Le V."/>
            <person name="Ko S.-R."/>
            <person name="Lee S.-A."/>
            <person name="Ahn C.-Y."/>
        </authorList>
    </citation>
    <scope>NUCLEOTIDE SEQUENCE [LARGE SCALE GENOMIC DNA]</scope>
    <source>
        <strain evidence="1 2">HBC54</strain>
    </source>
</reference>
<dbReference type="Proteomes" id="UP001222770">
    <property type="component" value="Unassembled WGS sequence"/>
</dbReference>